<proteinExistence type="predicted"/>
<dbReference type="PANTHER" id="PTHR48111:SF22">
    <property type="entry name" value="REGULATOR OF RPOS"/>
    <property type="match status" value="1"/>
</dbReference>
<dbReference type="InterPro" id="IPR001789">
    <property type="entry name" value="Sig_transdc_resp-reg_receiver"/>
</dbReference>
<reference evidence="10 11" key="1">
    <citation type="submission" date="2023-08" db="EMBL/GenBank/DDBJ databases">
        <title>Transcriptome Analysis of Halomonas alkalicola CICC 11012s to Identify the Genes Involved in Alkaline Tolerances.</title>
        <authorList>
            <person name="Zhai L."/>
        </authorList>
    </citation>
    <scope>NUCLEOTIDE SEQUENCE [LARGE SCALE GENOMIC DNA]</scope>
    <source>
        <strain evidence="10 11">CICC 11012s</strain>
    </source>
</reference>
<dbReference type="CDD" id="cd00383">
    <property type="entry name" value="trans_reg_C"/>
    <property type="match status" value="1"/>
</dbReference>
<dbReference type="PROSITE" id="PS50110">
    <property type="entry name" value="RESPONSE_REGULATORY"/>
    <property type="match status" value="1"/>
</dbReference>
<keyword evidence="11" id="KW-1185">Reference proteome</keyword>
<evidence type="ECO:0000256" key="6">
    <source>
        <dbReference type="PROSITE-ProRule" id="PRU00169"/>
    </source>
</evidence>
<feature type="modified residue" description="4-aspartylphosphate" evidence="6">
    <location>
        <position position="58"/>
    </location>
</feature>
<dbReference type="PANTHER" id="PTHR48111">
    <property type="entry name" value="REGULATOR OF RPOS"/>
    <property type="match status" value="1"/>
</dbReference>
<keyword evidence="5" id="KW-0804">Transcription</keyword>
<evidence type="ECO:0000256" key="2">
    <source>
        <dbReference type="ARBA" id="ARBA00023012"/>
    </source>
</evidence>
<evidence type="ECO:0000259" key="9">
    <source>
        <dbReference type="PROSITE" id="PS51755"/>
    </source>
</evidence>
<organism evidence="10 11">
    <name type="scientific">Halomonas alkalicola</name>
    <dbReference type="NCBI Taxonomy" id="1930622"/>
    <lineage>
        <taxon>Bacteria</taxon>
        <taxon>Pseudomonadati</taxon>
        <taxon>Pseudomonadota</taxon>
        <taxon>Gammaproteobacteria</taxon>
        <taxon>Oceanospirillales</taxon>
        <taxon>Halomonadaceae</taxon>
        <taxon>Halomonas</taxon>
    </lineage>
</organism>
<accession>A0ABY9H3R9</accession>
<dbReference type="SUPFAM" id="SSF52172">
    <property type="entry name" value="CheY-like"/>
    <property type="match status" value="1"/>
</dbReference>
<feature type="domain" description="OmpR/PhoB-type" evidence="9">
    <location>
        <begin position="135"/>
        <end position="234"/>
    </location>
</feature>
<dbReference type="RefSeq" id="WP_169958835.1">
    <property type="nucleotide sequence ID" value="NZ_CP131913.1"/>
</dbReference>
<dbReference type="InterPro" id="IPR011006">
    <property type="entry name" value="CheY-like_superfamily"/>
</dbReference>
<keyword evidence="4 7" id="KW-0238">DNA-binding</keyword>
<dbReference type="SMART" id="SM00862">
    <property type="entry name" value="Trans_reg_C"/>
    <property type="match status" value="1"/>
</dbReference>
<dbReference type="EMBL" id="CP131913">
    <property type="protein sequence ID" value="WLI73069.1"/>
    <property type="molecule type" value="Genomic_DNA"/>
</dbReference>
<evidence type="ECO:0000256" key="5">
    <source>
        <dbReference type="ARBA" id="ARBA00023163"/>
    </source>
</evidence>
<sequence length="240" mass="26669">MHIVIVEDDPRIRDFLQRGLTAEGHRVESFSEGQPALVHLVQTARQPASSPLPVVILDRLLPDIGGLEVCRSLRTAGVDCPVLMLTALDSVEDRVSGLDAGADDYLIKPFAFEELLARLGALARRHARPGMAEPQRRLRVGELELDRDQRRVTRAGRAIELTPKELAILELLMASPGKLFSRERILASVWGSSEDPLTNVVNVYIRRLRRKLDDGHPGGSLITTQRGFGYRLEAPPEAHR</sequence>
<dbReference type="InterPro" id="IPR039420">
    <property type="entry name" value="WalR-like"/>
</dbReference>
<dbReference type="Gene3D" id="3.40.50.2300">
    <property type="match status" value="1"/>
</dbReference>
<dbReference type="Pfam" id="PF00072">
    <property type="entry name" value="Response_reg"/>
    <property type="match status" value="1"/>
</dbReference>
<dbReference type="Gene3D" id="1.10.10.10">
    <property type="entry name" value="Winged helix-like DNA-binding domain superfamily/Winged helix DNA-binding domain"/>
    <property type="match status" value="1"/>
</dbReference>
<keyword evidence="2" id="KW-0902">Two-component regulatory system</keyword>
<dbReference type="Proteomes" id="UP001235344">
    <property type="component" value="Chromosome"/>
</dbReference>
<protein>
    <submittedName>
        <fullName evidence="10">Response regulator transcription factor</fullName>
    </submittedName>
</protein>
<dbReference type="InterPro" id="IPR036388">
    <property type="entry name" value="WH-like_DNA-bd_sf"/>
</dbReference>
<dbReference type="Pfam" id="PF00486">
    <property type="entry name" value="Trans_reg_C"/>
    <property type="match status" value="1"/>
</dbReference>
<dbReference type="Gene3D" id="6.10.250.690">
    <property type="match status" value="1"/>
</dbReference>
<keyword evidence="1 6" id="KW-0597">Phosphoprotein</keyword>
<evidence type="ECO:0000256" key="7">
    <source>
        <dbReference type="PROSITE-ProRule" id="PRU01091"/>
    </source>
</evidence>
<dbReference type="InterPro" id="IPR001867">
    <property type="entry name" value="OmpR/PhoB-type_DNA-bd"/>
</dbReference>
<feature type="domain" description="Response regulatory" evidence="8">
    <location>
        <begin position="2"/>
        <end position="123"/>
    </location>
</feature>
<gene>
    <name evidence="10" type="ORF">B6N23_15160</name>
</gene>
<evidence type="ECO:0000259" key="8">
    <source>
        <dbReference type="PROSITE" id="PS50110"/>
    </source>
</evidence>
<evidence type="ECO:0000313" key="10">
    <source>
        <dbReference type="EMBL" id="WLI73069.1"/>
    </source>
</evidence>
<dbReference type="SMART" id="SM00448">
    <property type="entry name" value="REC"/>
    <property type="match status" value="1"/>
</dbReference>
<evidence type="ECO:0000313" key="11">
    <source>
        <dbReference type="Proteomes" id="UP001235344"/>
    </source>
</evidence>
<evidence type="ECO:0000256" key="1">
    <source>
        <dbReference type="ARBA" id="ARBA00022553"/>
    </source>
</evidence>
<evidence type="ECO:0000256" key="3">
    <source>
        <dbReference type="ARBA" id="ARBA00023015"/>
    </source>
</evidence>
<name>A0ABY9H3R9_9GAMM</name>
<feature type="DNA-binding region" description="OmpR/PhoB-type" evidence="7">
    <location>
        <begin position="135"/>
        <end position="234"/>
    </location>
</feature>
<dbReference type="PROSITE" id="PS51755">
    <property type="entry name" value="OMPR_PHOB"/>
    <property type="match status" value="1"/>
</dbReference>
<evidence type="ECO:0000256" key="4">
    <source>
        <dbReference type="ARBA" id="ARBA00023125"/>
    </source>
</evidence>
<keyword evidence="3" id="KW-0805">Transcription regulation</keyword>